<dbReference type="Gene3D" id="3.40.50.2300">
    <property type="match status" value="1"/>
</dbReference>
<evidence type="ECO:0000259" key="10">
    <source>
        <dbReference type="Pfam" id="PF01094"/>
    </source>
</evidence>
<feature type="signal peptide" evidence="9">
    <location>
        <begin position="1"/>
        <end position="21"/>
    </location>
</feature>
<dbReference type="GO" id="GO:0016020">
    <property type="term" value="C:membrane"/>
    <property type="evidence" value="ECO:0007669"/>
    <property type="project" value="UniProtKB-SubCell"/>
</dbReference>
<comment type="subcellular location">
    <subcellularLocation>
        <location evidence="1">Membrane</location>
        <topology evidence="1">Multi-pass membrane protein</topology>
    </subcellularLocation>
</comment>
<sequence length="211" mass="23928">MRVSVFALTVTWVLLFFDKLAYRTFGISKNRRAARIEGDIILGALFPVHYKPSQESAYTRTCGAIWEQYGIHRIELFFLTLDEINRNKEILPNITLGCDIRDSCWYSPVALENSIDFIKDSIANMEEQHRGNATVVDGCQNEHNKPIVGMIGPGSSSSTIQVQNLLSIFTIPQIGYSATSSDLSDKSLYKYFLRVVPPDSFNFRYNQNLIS</sequence>
<evidence type="ECO:0000256" key="2">
    <source>
        <dbReference type="ARBA" id="ARBA00022692"/>
    </source>
</evidence>
<evidence type="ECO:0000256" key="7">
    <source>
        <dbReference type="ARBA" id="ARBA00023170"/>
    </source>
</evidence>
<proteinExistence type="predicted"/>
<evidence type="ECO:0000256" key="1">
    <source>
        <dbReference type="ARBA" id="ARBA00004141"/>
    </source>
</evidence>
<evidence type="ECO:0000256" key="9">
    <source>
        <dbReference type="SAM" id="SignalP"/>
    </source>
</evidence>
<dbReference type="PRINTS" id="PR00248">
    <property type="entry name" value="GPCRMGR"/>
</dbReference>
<evidence type="ECO:0000256" key="8">
    <source>
        <dbReference type="ARBA" id="ARBA00023180"/>
    </source>
</evidence>
<feature type="chain" id="PRO_5041451962" evidence="9">
    <location>
        <begin position="22"/>
        <end position="211"/>
    </location>
</feature>
<evidence type="ECO:0000313" key="11">
    <source>
        <dbReference type="EMBL" id="CAI9738095.1"/>
    </source>
</evidence>
<dbReference type="GO" id="GO:0004930">
    <property type="term" value="F:G protein-coupled receptor activity"/>
    <property type="evidence" value="ECO:0007669"/>
    <property type="project" value="InterPro"/>
</dbReference>
<name>A0AA36FGW1_OCTVU</name>
<dbReference type="PANTHER" id="PTHR24060">
    <property type="entry name" value="METABOTROPIC GLUTAMATE RECEPTOR"/>
    <property type="match status" value="1"/>
</dbReference>
<keyword evidence="8" id="KW-0325">Glycoprotein</keyword>
<dbReference type="InterPro" id="IPR028082">
    <property type="entry name" value="Peripla_BP_I"/>
</dbReference>
<dbReference type="SUPFAM" id="SSF53822">
    <property type="entry name" value="Periplasmic binding protein-like I"/>
    <property type="match status" value="1"/>
</dbReference>
<feature type="domain" description="Receptor ligand binding region" evidence="10">
    <location>
        <begin position="79"/>
        <end position="201"/>
    </location>
</feature>
<organism evidence="11 12">
    <name type="scientific">Octopus vulgaris</name>
    <name type="common">Common octopus</name>
    <dbReference type="NCBI Taxonomy" id="6645"/>
    <lineage>
        <taxon>Eukaryota</taxon>
        <taxon>Metazoa</taxon>
        <taxon>Spiralia</taxon>
        <taxon>Lophotrochozoa</taxon>
        <taxon>Mollusca</taxon>
        <taxon>Cephalopoda</taxon>
        <taxon>Coleoidea</taxon>
        <taxon>Octopodiformes</taxon>
        <taxon>Octopoda</taxon>
        <taxon>Incirrata</taxon>
        <taxon>Octopodidae</taxon>
        <taxon>Octopus</taxon>
    </lineage>
</organism>
<evidence type="ECO:0000256" key="4">
    <source>
        <dbReference type="ARBA" id="ARBA00022989"/>
    </source>
</evidence>
<keyword evidence="4" id="KW-1133">Transmembrane helix</keyword>
<dbReference type="InterPro" id="IPR050726">
    <property type="entry name" value="mGluR"/>
</dbReference>
<keyword evidence="6" id="KW-1015">Disulfide bond</keyword>
<dbReference type="FunFam" id="3.40.50.2300:FF:000219">
    <property type="entry name" value="Glutamate metabotropic receptor 5"/>
    <property type="match status" value="1"/>
</dbReference>
<dbReference type="GO" id="GO:0007216">
    <property type="term" value="P:G protein-coupled glutamate receptor signaling pathway"/>
    <property type="evidence" value="ECO:0007669"/>
    <property type="project" value="UniProtKB-ARBA"/>
</dbReference>
<keyword evidence="2" id="KW-0812">Transmembrane</keyword>
<keyword evidence="5" id="KW-0472">Membrane</keyword>
<dbReference type="AlphaFoldDB" id="A0AA36FGW1"/>
<keyword evidence="7" id="KW-0675">Receptor</keyword>
<gene>
    <name evidence="11" type="ORF">OCTVUL_1B022275</name>
</gene>
<dbReference type="InterPro" id="IPR001828">
    <property type="entry name" value="ANF_lig-bd_rcpt"/>
</dbReference>
<evidence type="ECO:0000313" key="12">
    <source>
        <dbReference type="Proteomes" id="UP001162480"/>
    </source>
</evidence>
<protein>
    <submittedName>
        <fullName evidence="11">Metabotropic glutamate receptor 1-like</fullName>
    </submittedName>
</protein>
<accession>A0AA36FGW1</accession>
<dbReference type="InterPro" id="IPR000337">
    <property type="entry name" value="GPCR_3"/>
</dbReference>
<evidence type="ECO:0000256" key="3">
    <source>
        <dbReference type="ARBA" id="ARBA00022729"/>
    </source>
</evidence>
<evidence type="ECO:0000256" key="6">
    <source>
        <dbReference type="ARBA" id="ARBA00023157"/>
    </source>
</evidence>
<dbReference type="Proteomes" id="UP001162480">
    <property type="component" value="Chromosome 21"/>
</dbReference>
<reference evidence="11" key="1">
    <citation type="submission" date="2023-08" db="EMBL/GenBank/DDBJ databases">
        <authorList>
            <person name="Alioto T."/>
            <person name="Alioto T."/>
            <person name="Gomez Garrido J."/>
        </authorList>
    </citation>
    <scope>NUCLEOTIDE SEQUENCE</scope>
</reference>
<dbReference type="EMBL" id="OX597834">
    <property type="protein sequence ID" value="CAI9738095.1"/>
    <property type="molecule type" value="Genomic_DNA"/>
</dbReference>
<dbReference type="Pfam" id="PF01094">
    <property type="entry name" value="ANF_receptor"/>
    <property type="match status" value="1"/>
</dbReference>
<keyword evidence="3 9" id="KW-0732">Signal</keyword>
<evidence type="ECO:0000256" key="5">
    <source>
        <dbReference type="ARBA" id="ARBA00023136"/>
    </source>
</evidence>
<keyword evidence="12" id="KW-1185">Reference proteome</keyword>